<name>A0A1G7HZM1_9EURY</name>
<dbReference type="OrthoDB" id="50239at2157"/>
<evidence type="ECO:0000313" key="2">
    <source>
        <dbReference type="EMBL" id="SDF05987.1"/>
    </source>
</evidence>
<dbReference type="Proteomes" id="UP000199076">
    <property type="component" value="Unassembled WGS sequence"/>
</dbReference>
<dbReference type="AlphaFoldDB" id="A0A1G7HZM1"/>
<feature type="domain" description="KANL3/Tex30 alpha/beta hydrolase-like" evidence="1">
    <location>
        <begin position="40"/>
        <end position="173"/>
    </location>
</feature>
<dbReference type="Gene3D" id="3.40.50.1820">
    <property type="entry name" value="alpha/beta hydrolase"/>
    <property type="match status" value="1"/>
</dbReference>
<dbReference type="STRING" id="660518.SAMN05216218_103226"/>
<sequence>MSEQRHIDGDRTIQVTVDTPDADRAVVACPPHPQMGGTRSDPRLRAVGEALADRGVACLRFDYGPWDEGEAERRDALNVLASARDRYADVGLFGYSFGAGVALLVAAESEPAALAVLAPPATLGDADTVAALDSLTCPVQICYGERDSTVEWEPVVERAREREDTVESIPGDHFVAGQIERIGESVAAFLGARA</sequence>
<gene>
    <name evidence="2" type="ORF">SAMN05216218_103226</name>
</gene>
<dbReference type="InterPro" id="IPR046879">
    <property type="entry name" value="KANL3/Tex30_Abhydrolase"/>
</dbReference>
<reference evidence="3" key="1">
    <citation type="submission" date="2016-10" db="EMBL/GenBank/DDBJ databases">
        <authorList>
            <person name="Varghese N."/>
            <person name="Submissions S."/>
        </authorList>
    </citation>
    <scope>NUCLEOTIDE SEQUENCE [LARGE SCALE GENOMIC DNA]</scope>
    <source>
        <strain evidence="3">IBRC-M 10760</strain>
    </source>
</reference>
<dbReference type="EMBL" id="FNBK01000003">
    <property type="protein sequence ID" value="SDF05987.1"/>
    <property type="molecule type" value="Genomic_DNA"/>
</dbReference>
<organism evidence="2 3">
    <name type="scientific">Halorientalis regularis</name>
    <dbReference type="NCBI Taxonomy" id="660518"/>
    <lineage>
        <taxon>Archaea</taxon>
        <taxon>Methanobacteriati</taxon>
        <taxon>Methanobacteriota</taxon>
        <taxon>Stenosarchaea group</taxon>
        <taxon>Halobacteria</taxon>
        <taxon>Halobacteriales</taxon>
        <taxon>Haloarculaceae</taxon>
        <taxon>Halorientalis</taxon>
    </lineage>
</organism>
<protein>
    <recommendedName>
        <fullName evidence="1">KANL3/Tex30 alpha/beta hydrolase-like domain-containing protein</fullName>
    </recommendedName>
</protein>
<dbReference type="Pfam" id="PF20408">
    <property type="entry name" value="Abhydrolase_11"/>
    <property type="match status" value="1"/>
</dbReference>
<dbReference type="InterPro" id="IPR029058">
    <property type="entry name" value="AB_hydrolase_fold"/>
</dbReference>
<dbReference type="RefSeq" id="WP_092689019.1">
    <property type="nucleotide sequence ID" value="NZ_FNBK01000003.1"/>
</dbReference>
<dbReference type="SUPFAM" id="SSF53474">
    <property type="entry name" value="alpha/beta-Hydrolases"/>
    <property type="match status" value="1"/>
</dbReference>
<evidence type="ECO:0000313" key="3">
    <source>
        <dbReference type="Proteomes" id="UP000199076"/>
    </source>
</evidence>
<accession>A0A1G7HZM1</accession>
<keyword evidence="3" id="KW-1185">Reference proteome</keyword>
<proteinExistence type="predicted"/>
<evidence type="ECO:0000259" key="1">
    <source>
        <dbReference type="Pfam" id="PF20408"/>
    </source>
</evidence>